<organism evidence="2 3">
    <name type="scientific">Prolemur simus</name>
    <name type="common">Greater bamboo lemur</name>
    <name type="synonym">Hapalemur simus</name>
    <dbReference type="NCBI Taxonomy" id="1328070"/>
    <lineage>
        <taxon>Eukaryota</taxon>
        <taxon>Metazoa</taxon>
        <taxon>Chordata</taxon>
        <taxon>Craniata</taxon>
        <taxon>Vertebrata</taxon>
        <taxon>Euteleostomi</taxon>
        <taxon>Mammalia</taxon>
        <taxon>Eutheria</taxon>
        <taxon>Euarchontoglires</taxon>
        <taxon>Primates</taxon>
        <taxon>Strepsirrhini</taxon>
        <taxon>Lemuriformes</taxon>
        <taxon>Lemuridae</taxon>
        <taxon>Prolemur</taxon>
    </lineage>
</organism>
<dbReference type="Ensembl" id="ENSPSMT00000010899.1">
    <property type="protein sequence ID" value="ENSPSMP00000009290.1"/>
    <property type="gene ID" value="ENSPSMG00000006824.1"/>
</dbReference>
<sequence length="125" mass="14725">VTHETTHPHLFRERGANPHPQRTAEEKYICTRSVSEKQLILWRLEESSTHHNSGDIKGMKHFRCALRQRRTFCLGLANHPRVITINSAKCERFPGNWESRIQLPLHHVLFNLLFNLEQVTFLHEP</sequence>
<protein>
    <submittedName>
        <fullName evidence="2">Uncharacterized protein</fullName>
    </submittedName>
</protein>
<keyword evidence="3" id="KW-1185">Reference proteome</keyword>
<dbReference type="GeneTree" id="ENSGT00390000010476"/>
<name>A0A8C8Z2G7_PROSS</name>
<feature type="region of interest" description="Disordered" evidence="1">
    <location>
        <begin position="1"/>
        <end position="24"/>
    </location>
</feature>
<evidence type="ECO:0000313" key="2">
    <source>
        <dbReference type="Ensembl" id="ENSPSMP00000009290.1"/>
    </source>
</evidence>
<dbReference type="AlphaFoldDB" id="A0A8C8Z2G7"/>
<dbReference type="Proteomes" id="UP000694414">
    <property type="component" value="Unplaced"/>
</dbReference>
<reference evidence="2" key="2">
    <citation type="submission" date="2025-09" db="UniProtKB">
        <authorList>
            <consortium name="Ensembl"/>
        </authorList>
    </citation>
    <scope>IDENTIFICATION</scope>
</reference>
<proteinExistence type="predicted"/>
<evidence type="ECO:0000256" key="1">
    <source>
        <dbReference type="SAM" id="MobiDB-lite"/>
    </source>
</evidence>
<evidence type="ECO:0000313" key="3">
    <source>
        <dbReference type="Proteomes" id="UP000694414"/>
    </source>
</evidence>
<reference evidence="2" key="1">
    <citation type="submission" date="2025-08" db="UniProtKB">
        <authorList>
            <consortium name="Ensembl"/>
        </authorList>
    </citation>
    <scope>IDENTIFICATION</scope>
</reference>
<accession>A0A8C8Z2G7</accession>